<dbReference type="Gene3D" id="3.40.50.720">
    <property type="entry name" value="NAD(P)-binding Rossmann-like Domain"/>
    <property type="match status" value="1"/>
</dbReference>
<reference evidence="2 3" key="1">
    <citation type="submission" date="2014-04" db="EMBL/GenBank/DDBJ databases">
        <authorList>
            <consortium name="DOE Joint Genome Institute"/>
            <person name="Kuo A."/>
            <person name="Kohler A."/>
            <person name="Nagy L.G."/>
            <person name="Floudas D."/>
            <person name="Copeland A."/>
            <person name="Barry K.W."/>
            <person name="Cichocki N."/>
            <person name="Veneault-Fourrey C."/>
            <person name="LaButti K."/>
            <person name="Lindquist E.A."/>
            <person name="Lipzen A."/>
            <person name="Lundell T."/>
            <person name="Morin E."/>
            <person name="Murat C."/>
            <person name="Sun H."/>
            <person name="Tunlid A."/>
            <person name="Henrissat B."/>
            <person name="Grigoriev I.V."/>
            <person name="Hibbett D.S."/>
            <person name="Martin F."/>
            <person name="Nordberg H.P."/>
            <person name="Cantor M.N."/>
            <person name="Hua S.X."/>
        </authorList>
    </citation>
    <scope>NUCLEOTIDE SEQUENCE [LARGE SCALE GENOMIC DNA]</scope>
    <source>
        <strain evidence="2 3">LaAM-08-1</strain>
    </source>
</reference>
<reference evidence="3" key="2">
    <citation type="submission" date="2015-01" db="EMBL/GenBank/DDBJ databases">
        <title>Evolutionary Origins and Diversification of the Mycorrhizal Mutualists.</title>
        <authorList>
            <consortium name="DOE Joint Genome Institute"/>
            <consortium name="Mycorrhizal Genomics Consortium"/>
            <person name="Kohler A."/>
            <person name="Kuo A."/>
            <person name="Nagy L.G."/>
            <person name="Floudas D."/>
            <person name="Copeland A."/>
            <person name="Barry K.W."/>
            <person name="Cichocki N."/>
            <person name="Veneault-Fourrey C."/>
            <person name="LaButti K."/>
            <person name="Lindquist E.A."/>
            <person name="Lipzen A."/>
            <person name="Lundell T."/>
            <person name="Morin E."/>
            <person name="Murat C."/>
            <person name="Riley R."/>
            <person name="Ohm R."/>
            <person name="Sun H."/>
            <person name="Tunlid A."/>
            <person name="Henrissat B."/>
            <person name="Grigoriev I.V."/>
            <person name="Hibbett D.S."/>
            <person name="Martin F."/>
        </authorList>
    </citation>
    <scope>NUCLEOTIDE SEQUENCE [LARGE SCALE GENOMIC DNA]</scope>
    <source>
        <strain evidence="3">LaAM-08-1</strain>
    </source>
</reference>
<feature type="domain" description="Enoyl reductase (ER)" evidence="1">
    <location>
        <begin position="20"/>
        <end position="335"/>
    </location>
</feature>
<proteinExistence type="predicted"/>
<dbReference type="STRING" id="1095629.A0A0C9XFW5"/>
<dbReference type="CDD" id="cd08249">
    <property type="entry name" value="enoyl_reductase_like"/>
    <property type="match status" value="1"/>
</dbReference>
<dbReference type="SMART" id="SM00829">
    <property type="entry name" value="PKS_ER"/>
    <property type="match status" value="1"/>
</dbReference>
<dbReference type="InterPro" id="IPR013149">
    <property type="entry name" value="ADH-like_C"/>
</dbReference>
<dbReference type="SUPFAM" id="SSF50129">
    <property type="entry name" value="GroES-like"/>
    <property type="match status" value="1"/>
</dbReference>
<dbReference type="AlphaFoldDB" id="A0A0C9XFW5"/>
<organism evidence="2 3">
    <name type="scientific">Laccaria amethystina LaAM-08-1</name>
    <dbReference type="NCBI Taxonomy" id="1095629"/>
    <lineage>
        <taxon>Eukaryota</taxon>
        <taxon>Fungi</taxon>
        <taxon>Dikarya</taxon>
        <taxon>Basidiomycota</taxon>
        <taxon>Agaricomycotina</taxon>
        <taxon>Agaricomycetes</taxon>
        <taxon>Agaricomycetidae</taxon>
        <taxon>Agaricales</taxon>
        <taxon>Agaricineae</taxon>
        <taxon>Hydnangiaceae</taxon>
        <taxon>Laccaria</taxon>
    </lineage>
</organism>
<keyword evidence="3" id="KW-1185">Reference proteome</keyword>
<protein>
    <recommendedName>
        <fullName evidence="1">Enoyl reductase (ER) domain-containing protein</fullName>
    </recommendedName>
</protein>
<dbReference type="Pfam" id="PF00107">
    <property type="entry name" value="ADH_zinc_N"/>
    <property type="match status" value="1"/>
</dbReference>
<dbReference type="InterPro" id="IPR036291">
    <property type="entry name" value="NAD(P)-bd_dom_sf"/>
</dbReference>
<dbReference type="PANTHER" id="PTHR45348:SF2">
    <property type="entry name" value="ZINC-TYPE ALCOHOL DEHYDROGENASE-LIKE PROTEIN C2E1P3.01"/>
    <property type="match status" value="1"/>
</dbReference>
<accession>A0A0C9XFW5</accession>
<dbReference type="GO" id="GO:0016651">
    <property type="term" value="F:oxidoreductase activity, acting on NAD(P)H"/>
    <property type="evidence" value="ECO:0007669"/>
    <property type="project" value="InterPro"/>
</dbReference>
<dbReference type="Gene3D" id="3.90.180.10">
    <property type="entry name" value="Medium-chain alcohol dehydrogenases, catalytic domain"/>
    <property type="match status" value="1"/>
</dbReference>
<dbReference type="Proteomes" id="UP000054477">
    <property type="component" value="Unassembled WGS sequence"/>
</dbReference>
<dbReference type="InterPro" id="IPR020843">
    <property type="entry name" value="ER"/>
</dbReference>
<name>A0A0C9XFW5_9AGAR</name>
<dbReference type="InterPro" id="IPR013154">
    <property type="entry name" value="ADH-like_N"/>
</dbReference>
<dbReference type="SUPFAM" id="SSF51735">
    <property type="entry name" value="NAD(P)-binding Rossmann-fold domains"/>
    <property type="match status" value="1"/>
</dbReference>
<dbReference type="EMBL" id="KN838718">
    <property type="protein sequence ID" value="KIJ96541.1"/>
    <property type="molecule type" value="Genomic_DNA"/>
</dbReference>
<dbReference type="InterPro" id="IPR047122">
    <property type="entry name" value="Trans-enoyl_RdTase-like"/>
</dbReference>
<sequence length="341" mass="36587">MAEQQKALLLPVQFGEFTLGTTRVYKPGPGELLIKNRAASLNPVDWKLQKYETFIKEYPAILGTDISGDVEDIGEGVIGFSKGDRILSQGQFKPEWGGFQQYVKTSAITTTKIPENISYEQAATIPLALTTAYTGLYSKKPYGGGLEAPVEPIAVGKYTGSPIVVLGGSSSVGQYVIQFAKLSGFSPIVTTSSVKHTEYLKTLGATHVVDRNSSLLTQIKNITKQAIPFIYDAISERSTQQAGLDVLAPGGTMITVLPVGSQVEGKEAIQVVGLLTAPAHLKLLETLYSTKLAGWLEEGIIKPNRVEYLPGGLGAIVAGLKRLENNEVSGVKLVVHPQDLE</sequence>
<dbReference type="OrthoDB" id="3233595at2759"/>
<evidence type="ECO:0000313" key="3">
    <source>
        <dbReference type="Proteomes" id="UP000054477"/>
    </source>
</evidence>
<dbReference type="PANTHER" id="PTHR45348">
    <property type="entry name" value="HYPOTHETICAL OXIDOREDUCTASE (EUROFUNG)"/>
    <property type="match status" value="1"/>
</dbReference>
<gene>
    <name evidence="2" type="ORF">K443DRAFT_682262</name>
</gene>
<dbReference type="InterPro" id="IPR011032">
    <property type="entry name" value="GroES-like_sf"/>
</dbReference>
<evidence type="ECO:0000259" key="1">
    <source>
        <dbReference type="SMART" id="SM00829"/>
    </source>
</evidence>
<evidence type="ECO:0000313" key="2">
    <source>
        <dbReference type="EMBL" id="KIJ96541.1"/>
    </source>
</evidence>
<dbReference type="HOGENOM" id="CLU_026673_16_5_1"/>
<dbReference type="Pfam" id="PF08240">
    <property type="entry name" value="ADH_N"/>
    <property type="match status" value="1"/>
</dbReference>